<dbReference type="SUPFAM" id="SSF103088">
    <property type="entry name" value="OmpA-like"/>
    <property type="match status" value="1"/>
</dbReference>
<keyword evidence="3" id="KW-1133">Transmembrane helix</keyword>
<evidence type="ECO:0000256" key="1">
    <source>
        <dbReference type="PROSITE-ProRule" id="PRU00473"/>
    </source>
</evidence>
<evidence type="ECO:0000313" key="5">
    <source>
        <dbReference type="EMBL" id="QCD46611.1"/>
    </source>
</evidence>
<dbReference type="Pfam" id="PF00691">
    <property type="entry name" value="OmpA"/>
    <property type="match status" value="1"/>
</dbReference>
<evidence type="ECO:0000259" key="4">
    <source>
        <dbReference type="PROSITE" id="PS51123"/>
    </source>
</evidence>
<proteinExistence type="predicted"/>
<evidence type="ECO:0000256" key="2">
    <source>
        <dbReference type="SAM" id="Coils"/>
    </source>
</evidence>
<feature type="coiled-coil region" evidence="2">
    <location>
        <begin position="47"/>
        <end position="172"/>
    </location>
</feature>
<keyword evidence="3" id="KW-0812">Transmembrane</keyword>
<sequence>MKTRSEGKSGDQTFWISYADLMAGLMFVFMLIIGAVVVKYVLSQSDLAKLQKDLSEREKQIASSQNELVRKENVIKEIFSNLDRAKSENKELADINRLVNEMLEGVKKEKNELTNLTQTYEINLNDANKTIADLQDRVLQLGQILAQRDETLKDVNATLAQKEDVIKVLNEKFNSEISRYLALEEDFNKTKDKIKDLSSLRSNVISNLRAKLGGKVNIDPSSGVVSLPESILFDTGSYELKDEAKVRLKEILQTYFEAILNSEEIIKHIDRIVIEGHTNSVGSYMYNLDLSQKRAYSVLDFIYSWNKDKRLERYLIASGRSFSDLVIKNGKEDPDASRRIEIKISISDKESMREMENFLEQQNKKYSKN</sequence>
<dbReference type="PROSITE" id="PS51123">
    <property type="entry name" value="OMPA_2"/>
    <property type="match status" value="1"/>
</dbReference>
<organism evidence="5 6">
    <name type="scientific">Campylobacter rectus</name>
    <name type="common">Wolinella recta</name>
    <dbReference type="NCBI Taxonomy" id="203"/>
    <lineage>
        <taxon>Bacteria</taxon>
        <taxon>Pseudomonadati</taxon>
        <taxon>Campylobacterota</taxon>
        <taxon>Epsilonproteobacteria</taxon>
        <taxon>Campylobacterales</taxon>
        <taxon>Campylobacteraceae</taxon>
        <taxon>Campylobacter</taxon>
    </lineage>
</organism>
<dbReference type="PANTHER" id="PTHR30329:SF21">
    <property type="entry name" value="LIPOPROTEIN YIAD-RELATED"/>
    <property type="match status" value="1"/>
</dbReference>
<dbReference type="InterPro" id="IPR036737">
    <property type="entry name" value="OmpA-like_sf"/>
</dbReference>
<protein>
    <submittedName>
        <fullName evidence="5">Putative OmpA/MotB domain protein</fullName>
    </submittedName>
</protein>
<reference evidence="5 6" key="1">
    <citation type="submission" date="2016-07" db="EMBL/GenBank/DDBJ databases">
        <title>Comparative genomics of the Campylobacter concisus group.</title>
        <authorList>
            <person name="Miller W.G."/>
            <person name="Yee E."/>
            <person name="Chapman M.H."/>
            <person name="Huynh S."/>
            <person name="Bono J.L."/>
            <person name="On S.L.W."/>
            <person name="StLeger J."/>
            <person name="Foster G."/>
            <person name="Parker C.T."/>
        </authorList>
    </citation>
    <scope>NUCLEOTIDE SEQUENCE [LARGE SCALE GENOMIC DNA]</scope>
    <source>
        <strain evidence="5 6">ATCC 33238</strain>
    </source>
</reference>
<dbReference type="AlphaFoldDB" id="A0A6G5QLT3"/>
<dbReference type="Gene3D" id="1.10.287.1490">
    <property type="match status" value="1"/>
</dbReference>
<dbReference type="RefSeq" id="WP_004319444.1">
    <property type="nucleotide sequence ID" value="NZ_CP012543.1"/>
</dbReference>
<dbReference type="CDD" id="cd07185">
    <property type="entry name" value="OmpA_C-like"/>
    <property type="match status" value="1"/>
</dbReference>
<feature type="domain" description="OmpA-like" evidence="4">
    <location>
        <begin position="220"/>
        <end position="348"/>
    </location>
</feature>
<keyword evidence="1 3" id="KW-0472">Membrane</keyword>
<keyword evidence="2" id="KW-0175">Coiled coil</keyword>
<dbReference type="PANTHER" id="PTHR30329">
    <property type="entry name" value="STATOR ELEMENT OF FLAGELLAR MOTOR COMPLEX"/>
    <property type="match status" value="1"/>
</dbReference>
<dbReference type="KEGG" id="crx:CRECT_0940"/>
<dbReference type="Gene3D" id="3.30.1330.60">
    <property type="entry name" value="OmpA-like domain"/>
    <property type="match status" value="1"/>
</dbReference>
<dbReference type="Proteomes" id="UP000502377">
    <property type="component" value="Chromosome"/>
</dbReference>
<dbReference type="GO" id="GO:0016020">
    <property type="term" value="C:membrane"/>
    <property type="evidence" value="ECO:0007669"/>
    <property type="project" value="UniProtKB-UniRule"/>
</dbReference>
<dbReference type="InterPro" id="IPR050330">
    <property type="entry name" value="Bact_OuterMem_StrucFunc"/>
</dbReference>
<dbReference type="EMBL" id="CP012543">
    <property type="protein sequence ID" value="QCD46611.1"/>
    <property type="molecule type" value="Genomic_DNA"/>
</dbReference>
<dbReference type="InterPro" id="IPR006665">
    <property type="entry name" value="OmpA-like"/>
</dbReference>
<accession>A0A6G5QLT3</accession>
<name>A0A6G5QLT3_CAMRE</name>
<feature type="transmembrane region" description="Helical" evidence="3">
    <location>
        <begin position="21"/>
        <end position="42"/>
    </location>
</feature>
<evidence type="ECO:0000313" key="6">
    <source>
        <dbReference type="Proteomes" id="UP000502377"/>
    </source>
</evidence>
<evidence type="ECO:0000256" key="3">
    <source>
        <dbReference type="SAM" id="Phobius"/>
    </source>
</evidence>
<gene>
    <name evidence="5" type="ORF">CRECT_0940</name>
</gene>